<evidence type="ECO:0000256" key="1">
    <source>
        <dbReference type="SAM" id="Phobius"/>
    </source>
</evidence>
<dbReference type="EMBL" id="CAJVRM010000113">
    <property type="protein sequence ID" value="CAG8974680.1"/>
    <property type="molecule type" value="Genomic_DNA"/>
</dbReference>
<keyword evidence="3" id="KW-1185">Reference proteome</keyword>
<name>A0A9N9LKC5_9HELO</name>
<accession>A0A9N9LKC5</accession>
<evidence type="ECO:0000313" key="3">
    <source>
        <dbReference type="Proteomes" id="UP000701801"/>
    </source>
</evidence>
<keyword evidence="1" id="KW-0812">Transmembrane</keyword>
<organism evidence="2 3">
    <name type="scientific">Hymenoscyphus albidus</name>
    <dbReference type="NCBI Taxonomy" id="595503"/>
    <lineage>
        <taxon>Eukaryota</taxon>
        <taxon>Fungi</taxon>
        <taxon>Dikarya</taxon>
        <taxon>Ascomycota</taxon>
        <taxon>Pezizomycotina</taxon>
        <taxon>Leotiomycetes</taxon>
        <taxon>Helotiales</taxon>
        <taxon>Helotiaceae</taxon>
        <taxon>Hymenoscyphus</taxon>
    </lineage>
</organism>
<feature type="transmembrane region" description="Helical" evidence="1">
    <location>
        <begin position="12"/>
        <end position="32"/>
    </location>
</feature>
<reference evidence="2" key="1">
    <citation type="submission" date="2021-07" db="EMBL/GenBank/DDBJ databases">
        <authorList>
            <person name="Durling M."/>
        </authorList>
    </citation>
    <scope>NUCLEOTIDE SEQUENCE</scope>
</reference>
<comment type="caution">
    <text evidence="2">The sequence shown here is derived from an EMBL/GenBank/DDBJ whole genome shotgun (WGS) entry which is preliminary data.</text>
</comment>
<dbReference type="Proteomes" id="UP000701801">
    <property type="component" value="Unassembled WGS sequence"/>
</dbReference>
<proteinExistence type="predicted"/>
<sequence>MEESSVWCEGRGYVGIIWGIFFSGANLARLFARAPVHKRLFLALPTNGSTEGSIDGGTGRLMAPTGSMRCPRPTGFDMVVLELELELARAWMGMTGLVQGDDWRRERLKCGANDTLRVLKFVVMIDEGLVELPFWYQDSNVSGGCGGAALALALAWTTVMCSRNAHCSCQRRSTITRTWDSMDLEVADAADGTVVVAACSAVHGIVTVREATMDQIDRAWDVCLGFTSTHHQTAKMKASAMLSNEQ</sequence>
<gene>
    <name evidence="2" type="ORF">HYALB_00006414</name>
</gene>
<keyword evidence="1" id="KW-0472">Membrane</keyword>
<protein>
    <submittedName>
        <fullName evidence="2">Uncharacterized protein</fullName>
    </submittedName>
</protein>
<keyword evidence="1" id="KW-1133">Transmembrane helix</keyword>
<dbReference type="AlphaFoldDB" id="A0A9N9LKC5"/>
<evidence type="ECO:0000313" key="2">
    <source>
        <dbReference type="EMBL" id="CAG8974680.1"/>
    </source>
</evidence>